<protein>
    <submittedName>
        <fullName evidence="3">Recombinase RmuC</fullName>
    </submittedName>
</protein>
<evidence type="ECO:0000256" key="1">
    <source>
        <dbReference type="ARBA" id="ARBA00023054"/>
    </source>
</evidence>
<evidence type="ECO:0000256" key="2">
    <source>
        <dbReference type="ARBA" id="ARBA00023172"/>
    </source>
</evidence>
<dbReference type="PANTHER" id="PTHR30563:SF0">
    <property type="entry name" value="DNA RECOMBINATION PROTEIN RMUC"/>
    <property type="match status" value="1"/>
</dbReference>
<name>A0A380TL05_9ZZZZ</name>
<dbReference type="EMBL" id="UIDG01000618">
    <property type="protein sequence ID" value="SUS08391.1"/>
    <property type="molecule type" value="Genomic_DNA"/>
</dbReference>
<gene>
    <name evidence="3" type="ORF">DF3PB_6550001</name>
</gene>
<dbReference type="GO" id="GO:0006310">
    <property type="term" value="P:DNA recombination"/>
    <property type="evidence" value="ECO:0007669"/>
    <property type="project" value="UniProtKB-KW"/>
</dbReference>
<proteinExistence type="predicted"/>
<dbReference type="Pfam" id="PF02646">
    <property type="entry name" value="RmuC"/>
    <property type="match status" value="1"/>
</dbReference>
<accession>A0A380TL05</accession>
<organism evidence="3">
    <name type="scientific">metagenome</name>
    <dbReference type="NCBI Taxonomy" id="256318"/>
    <lineage>
        <taxon>unclassified sequences</taxon>
        <taxon>metagenomes</taxon>
    </lineage>
</organism>
<sequence>MAIDAKFPLEGYRALREARDDAAKVRAGRTFAADVLKHVRDIAERYIVPGETADSALMFLPSEAVYAELHASFPAVVEEAWRRKVWIVSPTTLWATLNTLRAVLRDVHLRQQASLLQADLQVLSTDVSALAAKASALQRHFEQTQDDVRAIRALADKIAHTGGRLDFTQLSEPAPRADADAVPPPV</sequence>
<keyword evidence="2" id="KW-0233">DNA recombination</keyword>
<dbReference type="PANTHER" id="PTHR30563">
    <property type="entry name" value="DNA RECOMBINATION PROTEIN RMUC"/>
    <property type="match status" value="1"/>
</dbReference>
<evidence type="ECO:0000313" key="3">
    <source>
        <dbReference type="EMBL" id="SUS08391.1"/>
    </source>
</evidence>
<dbReference type="AlphaFoldDB" id="A0A380TL05"/>
<reference evidence="3" key="1">
    <citation type="submission" date="2018-07" db="EMBL/GenBank/DDBJ databases">
        <authorList>
            <person name="Quirk P.G."/>
            <person name="Krulwich T.A."/>
        </authorList>
    </citation>
    <scope>NUCLEOTIDE SEQUENCE</scope>
</reference>
<keyword evidence="1" id="KW-0175">Coiled coil</keyword>
<dbReference type="InterPro" id="IPR003798">
    <property type="entry name" value="DNA_recombination_RmuC"/>
</dbReference>